<dbReference type="Gene3D" id="3.60.20.10">
    <property type="entry name" value="Glutamine Phosphoribosylpyrophosphate, subunit 1, domain 1"/>
    <property type="match status" value="1"/>
</dbReference>
<reference evidence="3" key="1">
    <citation type="submission" date="2018-05" db="EMBL/GenBank/DDBJ databases">
        <authorList>
            <person name="Lanie J.A."/>
            <person name="Ng W.-L."/>
            <person name="Kazmierczak K.M."/>
            <person name="Andrzejewski T.M."/>
            <person name="Davidsen T.M."/>
            <person name="Wayne K.J."/>
            <person name="Tettelin H."/>
            <person name="Glass J.I."/>
            <person name="Rusch D."/>
            <person name="Podicherti R."/>
            <person name="Tsui H.-C.T."/>
            <person name="Winkler M.E."/>
        </authorList>
    </citation>
    <scope>NUCLEOTIDE SEQUENCE</scope>
</reference>
<protein>
    <recommendedName>
        <fullName evidence="2">Glutamine amidotransferase type-2 domain-containing protein</fullName>
    </recommendedName>
</protein>
<dbReference type="InterPro" id="IPR052373">
    <property type="entry name" value="Gamma-glu_amide_hydrolase"/>
</dbReference>
<dbReference type="AlphaFoldDB" id="A0A382A9P1"/>
<name>A0A382A9P1_9ZZZZ</name>
<dbReference type="Pfam" id="PF13230">
    <property type="entry name" value="GATase_4"/>
    <property type="match status" value="1"/>
</dbReference>
<keyword evidence="1" id="KW-0315">Glutamine amidotransferase</keyword>
<dbReference type="CDD" id="cd01908">
    <property type="entry name" value="YafJ"/>
    <property type="match status" value="1"/>
</dbReference>
<feature type="domain" description="Glutamine amidotransferase type-2" evidence="2">
    <location>
        <begin position="3"/>
        <end position="259"/>
    </location>
</feature>
<dbReference type="EMBL" id="UINC01024451">
    <property type="protein sequence ID" value="SVA98094.1"/>
    <property type="molecule type" value="Genomic_DNA"/>
</dbReference>
<dbReference type="InterPro" id="IPR017932">
    <property type="entry name" value="GATase_2_dom"/>
</dbReference>
<evidence type="ECO:0000256" key="1">
    <source>
        <dbReference type="ARBA" id="ARBA00022962"/>
    </source>
</evidence>
<accession>A0A382A9P1</accession>
<dbReference type="PROSITE" id="PS51278">
    <property type="entry name" value="GATASE_TYPE_2"/>
    <property type="match status" value="1"/>
</dbReference>
<dbReference type="PANTHER" id="PTHR43187:SF1">
    <property type="entry name" value="GLUTAMINE AMIDOTRANSFERASE DUG3-RELATED"/>
    <property type="match status" value="1"/>
</dbReference>
<proteinExistence type="predicted"/>
<dbReference type="InterPro" id="IPR029055">
    <property type="entry name" value="Ntn_hydrolases_N"/>
</dbReference>
<sequence>MMCRHTCYIGSSVSLEEFLFQPGHGLLVQSYKPKEMIEAEVNVDGFGLGWYLEDGTLRRYVNAKPIWADRNLYQLAPLLRSGLWVGNVRSATVPETITEMDTPPYCVGNLVFSHNGLIRDFTSSVRSSIRKFLSPEVETDVQGNTDSEYLFAVLRQLLPEHAYNIGEAIPTLFDRLRFWGGDECGLFNVIVSNGRSAFATRHSLGGQCPSLYVGKAGGSLRHGWSVTSEPISQDGEWSVVPEHHMVSMEPGLEPKVVAL</sequence>
<dbReference type="InterPro" id="IPR026869">
    <property type="entry name" value="EgtC-like"/>
</dbReference>
<dbReference type="SUPFAM" id="SSF56235">
    <property type="entry name" value="N-terminal nucleophile aminohydrolases (Ntn hydrolases)"/>
    <property type="match status" value="1"/>
</dbReference>
<dbReference type="PANTHER" id="PTHR43187">
    <property type="entry name" value="GLUTAMINE AMIDOTRANSFERASE DUG3-RELATED"/>
    <property type="match status" value="1"/>
</dbReference>
<evidence type="ECO:0000259" key="2">
    <source>
        <dbReference type="PROSITE" id="PS51278"/>
    </source>
</evidence>
<evidence type="ECO:0000313" key="3">
    <source>
        <dbReference type="EMBL" id="SVA98094.1"/>
    </source>
</evidence>
<organism evidence="3">
    <name type="scientific">marine metagenome</name>
    <dbReference type="NCBI Taxonomy" id="408172"/>
    <lineage>
        <taxon>unclassified sequences</taxon>
        <taxon>metagenomes</taxon>
        <taxon>ecological metagenomes</taxon>
    </lineage>
</organism>
<gene>
    <name evidence="3" type="ORF">METZ01_LOCUS150948</name>
</gene>